<name>A0A3M2HZK3_9GAMM</name>
<dbReference type="RefSeq" id="WP_122100433.1">
    <property type="nucleotide sequence ID" value="NZ_RFLY01000002.1"/>
</dbReference>
<feature type="region of interest" description="Disordered" evidence="4">
    <location>
        <begin position="130"/>
        <end position="151"/>
    </location>
</feature>
<evidence type="ECO:0000256" key="1">
    <source>
        <dbReference type="ARBA" id="ARBA00004442"/>
    </source>
</evidence>
<keyword evidence="2" id="KW-0472">Membrane</keyword>
<organism evidence="6 7">
    <name type="scientific">Solilutibacter pythonis</name>
    <dbReference type="NCBI Taxonomy" id="2483112"/>
    <lineage>
        <taxon>Bacteria</taxon>
        <taxon>Pseudomonadati</taxon>
        <taxon>Pseudomonadota</taxon>
        <taxon>Gammaproteobacteria</taxon>
        <taxon>Lysobacterales</taxon>
        <taxon>Lysobacteraceae</taxon>
        <taxon>Solilutibacter</taxon>
    </lineage>
</organism>
<proteinExistence type="predicted"/>
<feature type="signal peptide" evidence="5">
    <location>
        <begin position="1"/>
        <end position="19"/>
    </location>
</feature>
<evidence type="ECO:0000256" key="5">
    <source>
        <dbReference type="SAM" id="SignalP"/>
    </source>
</evidence>
<keyword evidence="5" id="KW-0732">Signal</keyword>
<sequence>MKKLALVILASMSVSATFAGDRPGNAVAAPSPDTRKPRDDGPVPYLLDRVQVIGQRLFPYQEGVSIDEKYVQSQAKGNGDIGTLLRVNPSVQFSDTAQTSRNMGEIRPANISINGGLFYQNNFQINGVSFSNDLDPANDNPQHLSKPPSDAQGLAVDTDLIANLTVYDSNVPAGFGGFNGGVVDLVTRKAANRSGGRISWRASRSAWNRYHIDKAALATFEASASQSAQPVYDKQKYSIMLENRFGNGLGLVAGISRLRSEIPLRGYVAGYIPEHDEATKYNTRQNTSYSLRADWAPARNWEIDLALNYDPTDERYFIVNTRNSWFDLQRGGHVATLRATRSGTWTVAQALSHSRLDSSRDGRGVRTWHTWAWSKDKNWGRPEKKQSQEGNWGDIDQQSRRTEYKLTADREAFDWAGMRHRIQLGFSASTRKGTYHRLNDHHVYIRPAATTSCTAADGTTDTVACSLDAVPGYGGKGQYLQIMDVYRAGYFEVRADALSLFMQDDIRWKRWSLRPGLRLDHDNLSRQWTLSPRLAVSWDMFGDTRSLLTGGINRYYGRNLFAYKLRDGRESLRTRYTRTRSGPHALMWRAPQTARDQSAFADIKLPYSDELTLGINQAWAGMDFNLKWVSRRNHDEVMRQSIKQEGMQLPTYTYVNAGHARSRTLTLGISPHKPWKWNGISTTAILAMDKTQVNRNFSVSGSDYDSILNDDYLNSRVRYRGKLMRADEIPARDFNRPWTARLAIQTRFGDSGLSWSHFLRYRSGFMGMIQRESEVIDDEVVRVYDRQPFPRSFTWDTTLQYEIPTLRNIRPYARVEVTNLLNRANLINAALYEPGRSYWLETGIRF</sequence>
<dbReference type="OrthoDB" id="9766643at2"/>
<protein>
    <recommendedName>
        <fullName evidence="8">TonB-dependent receptor</fullName>
    </recommendedName>
</protein>
<dbReference type="Gene3D" id="2.40.170.20">
    <property type="entry name" value="TonB-dependent receptor, beta-barrel domain"/>
    <property type="match status" value="1"/>
</dbReference>
<evidence type="ECO:0000256" key="4">
    <source>
        <dbReference type="SAM" id="MobiDB-lite"/>
    </source>
</evidence>
<evidence type="ECO:0000313" key="6">
    <source>
        <dbReference type="EMBL" id="RMH94438.1"/>
    </source>
</evidence>
<evidence type="ECO:0000313" key="7">
    <source>
        <dbReference type="Proteomes" id="UP000275012"/>
    </source>
</evidence>
<accession>A0A3M2HZK3</accession>
<dbReference type="InterPro" id="IPR036942">
    <property type="entry name" value="Beta-barrel_TonB_sf"/>
</dbReference>
<dbReference type="EMBL" id="RFLY01000002">
    <property type="protein sequence ID" value="RMH94438.1"/>
    <property type="molecule type" value="Genomic_DNA"/>
</dbReference>
<comment type="caution">
    <text evidence="6">The sequence shown here is derived from an EMBL/GenBank/DDBJ whole genome shotgun (WGS) entry which is preliminary data.</text>
</comment>
<feature type="region of interest" description="Disordered" evidence="4">
    <location>
        <begin position="379"/>
        <end position="398"/>
    </location>
</feature>
<evidence type="ECO:0000256" key="2">
    <source>
        <dbReference type="ARBA" id="ARBA00023136"/>
    </source>
</evidence>
<dbReference type="AlphaFoldDB" id="A0A3M2HZK3"/>
<gene>
    <name evidence="6" type="ORF">EBB59_01760</name>
</gene>
<reference evidence="6 7" key="1">
    <citation type="submission" date="2018-10" db="EMBL/GenBank/DDBJ databases">
        <title>Proposal of Lysobacter pythonis sp. nov. isolated from royal pythons (Python regius).</title>
        <authorList>
            <person name="Hans-Juergen B."/>
            <person name="Huptas C."/>
            <person name="Sandra B."/>
            <person name="Igor L."/>
            <person name="Joachim S."/>
            <person name="Siegfried S."/>
            <person name="Mareike W."/>
            <person name="Peter K."/>
        </authorList>
    </citation>
    <scope>NUCLEOTIDE SEQUENCE [LARGE SCALE GENOMIC DNA]</scope>
    <source>
        <strain evidence="6 7">4284/11</strain>
    </source>
</reference>
<comment type="subcellular location">
    <subcellularLocation>
        <location evidence="1">Cell outer membrane</location>
    </subcellularLocation>
</comment>
<dbReference type="Proteomes" id="UP000275012">
    <property type="component" value="Unassembled WGS sequence"/>
</dbReference>
<feature type="region of interest" description="Disordered" evidence="4">
    <location>
        <begin position="21"/>
        <end position="42"/>
    </location>
</feature>
<evidence type="ECO:0008006" key="8">
    <source>
        <dbReference type="Google" id="ProtNLM"/>
    </source>
</evidence>
<feature type="chain" id="PRO_5018211980" description="TonB-dependent receptor" evidence="5">
    <location>
        <begin position="20"/>
        <end position="846"/>
    </location>
</feature>
<dbReference type="SUPFAM" id="SSF56935">
    <property type="entry name" value="Porins"/>
    <property type="match status" value="1"/>
</dbReference>
<evidence type="ECO:0000256" key="3">
    <source>
        <dbReference type="ARBA" id="ARBA00023237"/>
    </source>
</evidence>
<keyword evidence="7" id="KW-1185">Reference proteome</keyword>
<dbReference type="GO" id="GO:0009279">
    <property type="term" value="C:cell outer membrane"/>
    <property type="evidence" value="ECO:0007669"/>
    <property type="project" value="UniProtKB-SubCell"/>
</dbReference>
<keyword evidence="3" id="KW-0998">Cell outer membrane</keyword>